<comment type="subunit">
    <text evidence="1">Homodimers and heterodimers.</text>
</comment>
<dbReference type="InterPro" id="IPR002048">
    <property type="entry name" value="EF_hand_dom"/>
</dbReference>
<feature type="region of interest" description="Disordered" evidence="6">
    <location>
        <begin position="749"/>
        <end position="800"/>
    </location>
</feature>
<dbReference type="Proteomes" id="UP001374535">
    <property type="component" value="Chromosome 11"/>
</dbReference>
<dbReference type="InterPro" id="IPR000270">
    <property type="entry name" value="PB1_dom"/>
</dbReference>
<dbReference type="InterPro" id="IPR011990">
    <property type="entry name" value="TPR-like_helical_dom_sf"/>
</dbReference>
<feature type="repeat" description="TPR" evidence="5">
    <location>
        <begin position="637"/>
        <end position="670"/>
    </location>
</feature>
<dbReference type="InterPro" id="IPR011992">
    <property type="entry name" value="EF-hand-dom_pair"/>
</dbReference>
<feature type="transmembrane region" description="Helical" evidence="7">
    <location>
        <begin position="1286"/>
        <end position="1309"/>
    </location>
</feature>
<dbReference type="SUPFAM" id="SSF48452">
    <property type="entry name" value="TPR-like"/>
    <property type="match status" value="1"/>
</dbReference>
<evidence type="ECO:0000256" key="7">
    <source>
        <dbReference type="SAM" id="Phobius"/>
    </source>
</evidence>
<dbReference type="Gene3D" id="3.10.20.90">
    <property type="entry name" value="Phosphatidylinositol 3-kinase Catalytic Subunit, Chain A, domain 1"/>
    <property type="match status" value="1"/>
</dbReference>
<feature type="domain" description="EF-hand" evidence="8">
    <location>
        <begin position="418"/>
        <end position="453"/>
    </location>
</feature>
<evidence type="ECO:0000256" key="6">
    <source>
        <dbReference type="SAM" id="MobiDB-lite"/>
    </source>
</evidence>
<dbReference type="InterPro" id="IPR044517">
    <property type="entry name" value="PHOX1-4"/>
</dbReference>
<name>A0AAQ3RFE1_VIGMU</name>
<dbReference type="GO" id="GO:0005509">
    <property type="term" value="F:calcium ion binding"/>
    <property type="evidence" value="ECO:0007669"/>
    <property type="project" value="InterPro"/>
</dbReference>
<evidence type="ECO:0000256" key="4">
    <source>
        <dbReference type="ARBA" id="ARBA00022837"/>
    </source>
</evidence>
<dbReference type="Gene3D" id="1.10.238.10">
    <property type="entry name" value="EF-hand"/>
    <property type="match status" value="3"/>
</dbReference>
<evidence type="ECO:0000259" key="8">
    <source>
        <dbReference type="PROSITE" id="PS50222"/>
    </source>
</evidence>
<keyword evidence="7" id="KW-1133">Transmembrane helix</keyword>
<dbReference type="InterPro" id="IPR053793">
    <property type="entry name" value="PB1-like"/>
</dbReference>
<evidence type="ECO:0000313" key="10">
    <source>
        <dbReference type="EMBL" id="WVY90717.1"/>
    </source>
</evidence>
<dbReference type="SMART" id="SM00028">
    <property type="entry name" value="TPR"/>
    <property type="match status" value="4"/>
</dbReference>
<proteinExistence type="predicted"/>
<dbReference type="InterPro" id="IPR019734">
    <property type="entry name" value="TPR_rpt"/>
</dbReference>
<dbReference type="PROSITE" id="PS51745">
    <property type="entry name" value="PB1"/>
    <property type="match status" value="1"/>
</dbReference>
<accession>A0AAQ3RFE1</accession>
<dbReference type="PROSITE" id="PS50005">
    <property type="entry name" value="TPR"/>
    <property type="match status" value="2"/>
</dbReference>
<evidence type="ECO:0000259" key="9">
    <source>
        <dbReference type="PROSITE" id="PS51745"/>
    </source>
</evidence>
<feature type="repeat" description="TPR" evidence="5">
    <location>
        <begin position="563"/>
        <end position="596"/>
    </location>
</feature>
<protein>
    <submittedName>
        <fullName evidence="10">Uncharacterized protein</fullName>
    </submittedName>
</protein>
<dbReference type="SMART" id="SM00054">
    <property type="entry name" value="EFh"/>
    <property type="match status" value="3"/>
</dbReference>
<keyword evidence="2" id="KW-0677">Repeat</keyword>
<dbReference type="EMBL" id="CP144690">
    <property type="protein sequence ID" value="WVY90717.1"/>
    <property type="molecule type" value="Genomic_DNA"/>
</dbReference>
<dbReference type="InterPro" id="IPR018247">
    <property type="entry name" value="EF_Hand_1_Ca_BS"/>
</dbReference>
<keyword evidence="7" id="KW-0812">Transmembrane</keyword>
<dbReference type="SMART" id="SM00666">
    <property type="entry name" value="PB1"/>
    <property type="match status" value="1"/>
</dbReference>
<dbReference type="CDD" id="cd15900">
    <property type="entry name" value="EFh_MICU"/>
    <property type="match status" value="1"/>
</dbReference>
<feature type="region of interest" description="Disordered" evidence="6">
    <location>
        <begin position="509"/>
        <end position="539"/>
    </location>
</feature>
<dbReference type="Pfam" id="PF00564">
    <property type="entry name" value="PB1"/>
    <property type="match status" value="1"/>
</dbReference>
<dbReference type="Gene3D" id="1.25.40.10">
    <property type="entry name" value="Tetratricopeptide repeat domain"/>
    <property type="match status" value="1"/>
</dbReference>
<feature type="domain" description="EF-hand" evidence="8">
    <location>
        <begin position="224"/>
        <end position="259"/>
    </location>
</feature>
<sequence length="1319" mass="150148">MSSFSSFRTRSSPFIAQSFSLHRFQIRHSSTSSPASSLLNTADPVRTGFGRTALSTALVGSGVLGLLLYGFYSFSPTLNFESIASLVDRSTPNSEDQKPRRTFFPKFSLPESSGLLLGGKRNIFFNYEKRMRLRSPPEKVFEYFASDRSPKGEVLMKPADLMRAVVPVFPPSESNLVRDGYLEGERSPGHLRCPPSEFFMLFDVNNDGLISFKEYIFFVTLLSIPESSFTVAFKMFDINNNGEISKEEFKKVMALMRSRHRQGVHHRDGLRTGLKVNHSVEDGGLVEYFFDKDGNGCLQHDKFVKFLRDLHDEILRLEFSHYDYKSQQTISAKDFALSMVASADMSHLSRLLKRVDMLNDNPCLKDARITFEDFKNFAELRKKLLPFSLAVFSFGEVNGLLTRDDFQRAASQVCGISLSDNVVEIVFHLFDTNRDGNLSFGEFVRVLHKREWDIAKPVEKGIMGWLSCFWSCQPLSTWKYFAMYTPALLSALSIHSECLSYMGKPAGKKKDHEIPAPTTRANGHHQPTKSWEEKRGAAAAAASSSSASSKVLDEDTAMFINMSHELREEGNRLFQRKDHEGAMLKYEKALKLLPRNHIDMAHLHTSMAICYMQLGLGEYPRAISECNMALQVSPRYTKALLKRAKCYEALNRLDLAMRDVRVVLNLEPNNSTALEVLDSLRGTMEEKGIVIDETEIALAALQQHPEPPSARLRKVVREKIKKNKKENKGEDEGKAKKIIVEEKVKDDNVRKKDKEKSGKVEKGKLGKEDKGKLAKEDKGKLGKEEKQNLGKEEKEKLGKEEKEGVTRTVKLICGEDIRWAQLPVNCGIRLVRDVIRDKFPGLKGVLVKYKDREGDLVTITNTSELRLAETCHVLGSIRLYVTKVELEEEPFYDDGVVADGEKVKVVENGNGGVGKGRSSTVEDWLVQFARLFKNHVGFDSDAYLDIHGIGMKLYSEAMEDTVTSEAAQELFEIAADRFQEMAALALFNWGSVHMSRARKRVSLTEDGSRDSSFECIQAAYEWAQKEYMKAEKRFGEAVRIKPDFYEGLLALGHQQFEQARLCWCYLTATEKDLEVSHADEVVELFNKAEDNMEKGMMMWEEMEERRLNGLSKTDKYKEQLEKIGLHGLFRDVSADEADEQAARMRLQIYLLWGTLLYERSVVEYKLGLPTWEECVEVAVEKFELAGASTTDIGVMIKNHCSNETAMEGFKIDEIVQAWNEMYDGWQFDVPSFRLEPLFRRRRQYYCFYFLYFEGLLLSILRQNTHRGIEGQLNALGSDTMGLERVFFLHTVDLLIGATIVLFFCIAVLYKVEMFRLGKA</sequence>
<dbReference type="PANTHER" id="PTHR46183:SF4">
    <property type="entry name" value="PROTEIN PHOX4"/>
    <property type="match status" value="1"/>
</dbReference>
<dbReference type="PROSITE" id="PS00018">
    <property type="entry name" value="EF_HAND_1"/>
    <property type="match status" value="2"/>
</dbReference>
<keyword evidence="11" id="KW-1185">Reference proteome</keyword>
<keyword evidence="7" id="KW-0472">Membrane</keyword>
<evidence type="ECO:0000256" key="5">
    <source>
        <dbReference type="PROSITE-ProRule" id="PRU00339"/>
    </source>
</evidence>
<keyword evidence="3 5" id="KW-0802">TPR repeat</keyword>
<dbReference type="Pfam" id="PF13499">
    <property type="entry name" value="EF-hand_7"/>
    <property type="match status" value="1"/>
</dbReference>
<reference evidence="10 11" key="1">
    <citation type="journal article" date="2023" name="Life. Sci Alliance">
        <title>Evolutionary insights into 3D genome organization and epigenetic landscape of Vigna mungo.</title>
        <authorList>
            <person name="Junaid A."/>
            <person name="Singh B."/>
            <person name="Bhatia S."/>
        </authorList>
    </citation>
    <scope>NUCLEOTIDE SEQUENCE [LARGE SCALE GENOMIC DNA]</scope>
    <source>
        <strain evidence="10">Urdbean</strain>
    </source>
</reference>
<keyword evidence="4" id="KW-0106">Calcium</keyword>
<evidence type="ECO:0000256" key="1">
    <source>
        <dbReference type="ARBA" id="ARBA00011726"/>
    </source>
</evidence>
<dbReference type="PROSITE" id="PS50222">
    <property type="entry name" value="EF_HAND_2"/>
    <property type="match status" value="2"/>
</dbReference>
<organism evidence="10 11">
    <name type="scientific">Vigna mungo</name>
    <name type="common">Black gram</name>
    <name type="synonym">Phaseolus mungo</name>
    <dbReference type="NCBI Taxonomy" id="3915"/>
    <lineage>
        <taxon>Eukaryota</taxon>
        <taxon>Viridiplantae</taxon>
        <taxon>Streptophyta</taxon>
        <taxon>Embryophyta</taxon>
        <taxon>Tracheophyta</taxon>
        <taxon>Spermatophyta</taxon>
        <taxon>Magnoliopsida</taxon>
        <taxon>eudicotyledons</taxon>
        <taxon>Gunneridae</taxon>
        <taxon>Pentapetalae</taxon>
        <taxon>rosids</taxon>
        <taxon>fabids</taxon>
        <taxon>Fabales</taxon>
        <taxon>Fabaceae</taxon>
        <taxon>Papilionoideae</taxon>
        <taxon>50 kb inversion clade</taxon>
        <taxon>NPAAA clade</taxon>
        <taxon>indigoferoid/millettioid clade</taxon>
        <taxon>Phaseoleae</taxon>
        <taxon>Vigna</taxon>
    </lineage>
</organism>
<evidence type="ECO:0000256" key="2">
    <source>
        <dbReference type="ARBA" id="ARBA00022737"/>
    </source>
</evidence>
<dbReference type="PANTHER" id="PTHR46183">
    <property type="entry name" value="PROTEIN CLMP1"/>
    <property type="match status" value="1"/>
</dbReference>
<dbReference type="SUPFAM" id="SSF47473">
    <property type="entry name" value="EF-hand"/>
    <property type="match status" value="2"/>
</dbReference>
<gene>
    <name evidence="10" type="ORF">V8G54_036231</name>
</gene>
<dbReference type="CDD" id="cd05992">
    <property type="entry name" value="PB1"/>
    <property type="match status" value="1"/>
</dbReference>
<dbReference type="Pfam" id="PF13833">
    <property type="entry name" value="EF-hand_8"/>
    <property type="match status" value="1"/>
</dbReference>
<dbReference type="CDD" id="cd00051">
    <property type="entry name" value="EFh"/>
    <property type="match status" value="1"/>
</dbReference>
<evidence type="ECO:0000313" key="11">
    <source>
        <dbReference type="Proteomes" id="UP001374535"/>
    </source>
</evidence>
<feature type="domain" description="PB1" evidence="9">
    <location>
        <begin position="806"/>
        <end position="884"/>
    </location>
</feature>
<dbReference type="SUPFAM" id="SSF54277">
    <property type="entry name" value="CAD &amp; PB1 domains"/>
    <property type="match status" value="1"/>
</dbReference>
<evidence type="ECO:0000256" key="3">
    <source>
        <dbReference type="ARBA" id="ARBA00022803"/>
    </source>
</evidence>